<dbReference type="SUPFAM" id="SSF53335">
    <property type="entry name" value="S-adenosyl-L-methionine-dependent methyltransferases"/>
    <property type="match status" value="1"/>
</dbReference>
<gene>
    <name evidence="7" type="ORF">B0I36DRAFT_436366</name>
</gene>
<keyword evidence="8" id="KW-1185">Reference proteome</keyword>
<feature type="compositionally biased region" description="Polar residues" evidence="6">
    <location>
        <begin position="1"/>
        <end position="10"/>
    </location>
</feature>
<feature type="region of interest" description="Disordered" evidence="6">
    <location>
        <begin position="1"/>
        <end position="39"/>
    </location>
</feature>
<reference evidence="7" key="1">
    <citation type="journal article" date="2021" name="Nat. Commun.">
        <title>Genetic determinants of endophytism in the Arabidopsis root mycobiome.</title>
        <authorList>
            <person name="Mesny F."/>
            <person name="Miyauchi S."/>
            <person name="Thiergart T."/>
            <person name="Pickel B."/>
            <person name="Atanasova L."/>
            <person name="Karlsson M."/>
            <person name="Huettel B."/>
            <person name="Barry K.W."/>
            <person name="Haridas S."/>
            <person name="Chen C."/>
            <person name="Bauer D."/>
            <person name="Andreopoulos W."/>
            <person name="Pangilinan J."/>
            <person name="LaButti K."/>
            <person name="Riley R."/>
            <person name="Lipzen A."/>
            <person name="Clum A."/>
            <person name="Drula E."/>
            <person name="Henrissat B."/>
            <person name="Kohler A."/>
            <person name="Grigoriev I.V."/>
            <person name="Martin F.M."/>
            <person name="Hacquard S."/>
        </authorList>
    </citation>
    <scope>NUCLEOTIDE SEQUENCE</scope>
    <source>
        <strain evidence="7">MPI-CAGE-CH-0230</strain>
    </source>
</reference>
<sequence>MTCQYISGSSPAPGEHRDISATNATTGSPSSHNDQSADESDLLRFRSIIYKQKRHGDTLLLSYPIQNHETVSAGNVVELTCQISSFKLNFLLVQHVIRTQFGGVLVAGTPIGRSRVMRSWLPPKPHEACLVFETVDGLTATTEQQALVEVPIDEVKRRQRVIFTNASYPSFRQEALQSNALICRWTCTLKYPKATGHAGTRQQARETVLQTIDPSQASTGYAVSNNKRRRDWRGIESIRGGTHRPVPTKDGIAVVILDDDDDHAMSATSDSESSANVWSHSIPGQMYTFGDMFCGAGGTSCGAQAAGFHVQLGCDADSMACATYRMNYPQAKLYHANVANLITSARRHRVDVLHLSPPCQFFSPAHTKPGQNDDMNTAALFACSDLVNKIRPRIFTLEQTFGITHGGHEMYMASLIRGFTEHGYSIRWGVVQLLGWGTCAQRRRLIIIGSCPGEALPTLPAPTHAASAVRGRQQRFITVADALCRPPPVMTALHDPHHEPRGMRRLNLAPWNPNQFLSKTITTGGTQGNDCHFSGTRKFTPREIAVLQGFPWTYKFSPKGVVKQAGNAFPPTAVKTLYMTLPGSHALPQIIVLDDDDEEAHVHHSDDEVIITDAWGREANGGRSSSCISSDDDDVIMVEDDDEDRLFSPVDDLSRESSLTLPELDQDEEPTLRTGFVVHQLSDGHDDLDMDVVEISTLRATHTT</sequence>
<dbReference type="Gene3D" id="3.90.120.10">
    <property type="entry name" value="DNA Methylase, subunit A, domain 2"/>
    <property type="match status" value="1"/>
</dbReference>
<feature type="active site" evidence="5">
    <location>
        <position position="359"/>
    </location>
</feature>
<dbReference type="RefSeq" id="XP_046005314.1">
    <property type="nucleotide sequence ID" value="XM_046162818.1"/>
</dbReference>
<dbReference type="InterPro" id="IPR029063">
    <property type="entry name" value="SAM-dependent_MTases_sf"/>
</dbReference>
<dbReference type="GO" id="GO:0044027">
    <property type="term" value="P:negative regulation of gene expression via chromosomal CpG island methylation"/>
    <property type="evidence" value="ECO:0007669"/>
    <property type="project" value="TreeGrafter"/>
</dbReference>
<organism evidence="7 8">
    <name type="scientific">Microdochium trichocladiopsis</name>
    <dbReference type="NCBI Taxonomy" id="1682393"/>
    <lineage>
        <taxon>Eukaryota</taxon>
        <taxon>Fungi</taxon>
        <taxon>Dikarya</taxon>
        <taxon>Ascomycota</taxon>
        <taxon>Pezizomycotina</taxon>
        <taxon>Sordariomycetes</taxon>
        <taxon>Xylariomycetidae</taxon>
        <taxon>Xylariales</taxon>
        <taxon>Microdochiaceae</taxon>
        <taxon>Microdochium</taxon>
    </lineage>
</organism>
<dbReference type="AlphaFoldDB" id="A0A9P8XS11"/>
<dbReference type="PRINTS" id="PR00105">
    <property type="entry name" value="C5METTRFRASE"/>
</dbReference>
<keyword evidence="2 5" id="KW-0489">Methyltransferase</keyword>
<evidence type="ECO:0000313" key="7">
    <source>
        <dbReference type="EMBL" id="KAH7014347.1"/>
    </source>
</evidence>
<dbReference type="GO" id="GO:0003677">
    <property type="term" value="F:DNA binding"/>
    <property type="evidence" value="ECO:0007669"/>
    <property type="project" value="TreeGrafter"/>
</dbReference>
<comment type="caution">
    <text evidence="7">The sequence shown here is derived from an EMBL/GenBank/DDBJ whole genome shotgun (WGS) entry which is preliminary data.</text>
</comment>
<dbReference type="GeneID" id="70192364"/>
<dbReference type="EC" id="2.1.1.37" evidence="1"/>
<evidence type="ECO:0000313" key="8">
    <source>
        <dbReference type="Proteomes" id="UP000756346"/>
    </source>
</evidence>
<evidence type="ECO:0000256" key="1">
    <source>
        <dbReference type="ARBA" id="ARBA00011975"/>
    </source>
</evidence>
<dbReference type="InterPro" id="IPR050390">
    <property type="entry name" value="C5-Methyltransferase"/>
</dbReference>
<accession>A0A9P8XS11</accession>
<dbReference type="PANTHER" id="PTHR10629:SF52">
    <property type="entry name" value="DNA (CYTOSINE-5)-METHYLTRANSFERASE 1"/>
    <property type="match status" value="1"/>
</dbReference>
<proteinExistence type="inferred from homology"/>
<evidence type="ECO:0000256" key="4">
    <source>
        <dbReference type="ARBA" id="ARBA00022691"/>
    </source>
</evidence>
<dbReference type="InterPro" id="IPR001525">
    <property type="entry name" value="C5_MeTfrase"/>
</dbReference>
<comment type="similarity">
    <text evidence="5">Belongs to the class I-like SAM-binding methyltransferase superfamily. C5-methyltransferase family.</text>
</comment>
<dbReference type="PROSITE" id="PS51679">
    <property type="entry name" value="SAM_MT_C5"/>
    <property type="match status" value="1"/>
</dbReference>
<evidence type="ECO:0000256" key="3">
    <source>
        <dbReference type="ARBA" id="ARBA00022679"/>
    </source>
</evidence>
<dbReference type="EMBL" id="JAGTJQ010000013">
    <property type="protein sequence ID" value="KAH7014347.1"/>
    <property type="molecule type" value="Genomic_DNA"/>
</dbReference>
<dbReference type="Gene3D" id="3.40.50.150">
    <property type="entry name" value="Vaccinia Virus protein VP39"/>
    <property type="match status" value="1"/>
</dbReference>
<feature type="compositionally biased region" description="Polar residues" evidence="6">
    <location>
        <begin position="20"/>
        <end position="34"/>
    </location>
</feature>
<dbReference type="GO" id="GO:0005634">
    <property type="term" value="C:nucleus"/>
    <property type="evidence" value="ECO:0007669"/>
    <property type="project" value="TreeGrafter"/>
</dbReference>
<protein>
    <recommendedName>
        <fullName evidence="1">DNA (cytosine-5-)-methyltransferase</fullName>
        <ecNumber evidence="1">2.1.1.37</ecNumber>
    </recommendedName>
</protein>
<evidence type="ECO:0000256" key="5">
    <source>
        <dbReference type="PROSITE-ProRule" id="PRU01016"/>
    </source>
</evidence>
<keyword evidence="4 5" id="KW-0949">S-adenosyl-L-methionine</keyword>
<evidence type="ECO:0000256" key="6">
    <source>
        <dbReference type="SAM" id="MobiDB-lite"/>
    </source>
</evidence>
<name>A0A9P8XS11_9PEZI</name>
<dbReference type="GO" id="GO:0032259">
    <property type="term" value="P:methylation"/>
    <property type="evidence" value="ECO:0007669"/>
    <property type="project" value="UniProtKB-KW"/>
</dbReference>
<dbReference type="GO" id="GO:0003886">
    <property type="term" value="F:DNA (cytosine-5-)-methyltransferase activity"/>
    <property type="evidence" value="ECO:0007669"/>
    <property type="project" value="UniProtKB-EC"/>
</dbReference>
<dbReference type="Proteomes" id="UP000756346">
    <property type="component" value="Unassembled WGS sequence"/>
</dbReference>
<evidence type="ECO:0000256" key="2">
    <source>
        <dbReference type="ARBA" id="ARBA00022603"/>
    </source>
</evidence>
<dbReference type="PANTHER" id="PTHR10629">
    <property type="entry name" value="CYTOSINE-SPECIFIC METHYLTRANSFERASE"/>
    <property type="match status" value="1"/>
</dbReference>
<dbReference type="Pfam" id="PF00145">
    <property type="entry name" value="DNA_methylase"/>
    <property type="match status" value="2"/>
</dbReference>
<keyword evidence="3 5" id="KW-0808">Transferase</keyword>
<dbReference type="OrthoDB" id="414133at2759"/>